<feature type="coiled-coil region" evidence="1">
    <location>
        <begin position="226"/>
        <end position="255"/>
    </location>
</feature>
<keyword evidence="1" id="KW-0175">Coiled coil</keyword>
<accession>A0A6L2NA65</accession>
<feature type="compositionally biased region" description="Low complexity" evidence="2">
    <location>
        <begin position="63"/>
        <end position="76"/>
    </location>
</feature>
<evidence type="ECO:0000313" key="3">
    <source>
        <dbReference type="EMBL" id="GEU83071.1"/>
    </source>
</evidence>
<evidence type="ECO:0008006" key="4">
    <source>
        <dbReference type="Google" id="ProtNLM"/>
    </source>
</evidence>
<gene>
    <name evidence="3" type="ORF">Tci_055049</name>
</gene>
<feature type="compositionally biased region" description="Polar residues" evidence="2">
    <location>
        <begin position="1"/>
        <end position="12"/>
    </location>
</feature>
<proteinExistence type="predicted"/>
<reference evidence="3" key="1">
    <citation type="journal article" date="2019" name="Sci. Rep.">
        <title>Draft genome of Tanacetum cinerariifolium, the natural source of mosquito coil.</title>
        <authorList>
            <person name="Yamashiro T."/>
            <person name="Shiraishi A."/>
            <person name="Satake H."/>
            <person name="Nakayama K."/>
        </authorList>
    </citation>
    <scope>NUCLEOTIDE SEQUENCE</scope>
</reference>
<evidence type="ECO:0000256" key="2">
    <source>
        <dbReference type="SAM" id="MobiDB-lite"/>
    </source>
</evidence>
<sequence>MTKSEQNWTKSRANGKRGKTRQSQSPVTVKKATKRRKYKLNGPKLKFKEDLFASGVKHGIIQDSSDPSNDNSNVDNAPREPFVVNQDPGKDSSQSPPQINHHCFYGCGDPLEGIFYHQCPCKLFGNGAYYGYNCPSKVSIIPDPESFTNQTIKELPPTVQNVDPKSDLVHKSPNVFNPPPQLPFISCKFCRNDACYGHYCTHQQYTVNHPVFTVQNELFDSQNKLMEQLTSMCDMVSQLIQKKEEEKKIREAQAANAQYWKILAYYDDDDDYNFAITPTKPVNSLNMRDEHPDIISAMELDEFIKSSVENLVSIPTESEGESECDVPIREEFITFSNILFDAEYEFDSSDDQSSSDEDVPEKIFSNPLFEEDITPMKIDQLHYNVESDLIESLHIHDSSILISSKIDSLLDEFFEFVSENSDAEIKSFSPSHILVEDSDSLMEEVDLSFTPDYPMPPGIEDDDYDSERDILILKDLLSNDTPSFLEIESFHFDISSFSRPPAKPLDGNTGILNVKMMGDISDQKLLSLWLLLLGPEAVPDCITLSNRGASDVVVAPRGALGLKGAPRGALGSSESPARKSTKGSVWWCRKAPKGAFGGAEKHQRMRLVVQERIEGVFGCTEMH</sequence>
<feature type="region of interest" description="Disordered" evidence="2">
    <location>
        <begin position="60"/>
        <end position="96"/>
    </location>
</feature>
<evidence type="ECO:0000256" key="1">
    <source>
        <dbReference type="SAM" id="Coils"/>
    </source>
</evidence>
<name>A0A6L2NA65_TANCI</name>
<organism evidence="3">
    <name type="scientific">Tanacetum cinerariifolium</name>
    <name type="common">Dalmatian daisy</name>
    <name type="synonym">Chrysanthemum cinerariifolium</name>
    <dbReference type="NCBI Taxonomy" id="118510"/>
    <lineage>
        <taxon>Eukaryota</taxon>
        <taxon>Viridiplantae</taxon>
        <taxon>Streptophyta</taxon>
        <taxon>Embryophyta</taxon>
        <taxon>Tracheophyta</taxon>
        <taxon>Spermatophyta</taxon>
        <taxon>Magnoliopsida</taxon>
        <taxon>eudicotyledons</taxon>
        <taxon>Gunneridae</taxon>
        <taxon>Pentapetalae</taxon>
        <taxon>asterids</taxon>
        <taxon>campanulids</taxon>
        <taxon>Asterales</taxon>
        <taxon>Asteraceae</taxon>
        <taxon>Asteroideae</taxon>
        <taxon>Anthemideae</taxon>
        <taxon>Anthemidinae</taxon>
        <taxon>Tanacetum</taxon>
    </lineage>
</organism>
<protein>
    <recommendedName>
        <fullName evidence="4">Reverse transcriptase domain-containing protein</fullName>
    </recommendedName>
</protein>
<dbReference type="EMBL" id="BKCJ010008610">
    <property type="protein sequence ID" value="GEU83071.1"/>
    <property type="molecule type" value="Genomic_DNA"/>
</dbReference>
<dbReference type="AlphaFoldDB" id="A0A6L2NA65"/>
<comment type="caution">
    <text evidence="3">The sequence shown here is derived from an EMBL/GenBank/DDBJ whole genome shotgun (WGS) entry which is preliminary data.</text>
</comment>
<feature type="region of interest" description="Disordered" evidence="2">
    <location>
        <begin position="1"/>
        <end position="42"/>
    </location>
</feature>